<evidence type="ECO:0008006" key="4">
    <source>
        <dbReference type="Google" id="ProtNLM"/>
    </source>
</evidence>
<keyword evidence="1" id="KW-0193">Cuticle</keyword>
<organism evidence="2 3">
    <name type="scientific">Tigriopus californicus</name>
    <name type="common">Marine copepod</name>
    <dbReference type="NCBI Taxonomy" id="6832"/>
    <lineage>
        <taxon>Eukaryota</taxon>
        <taxon>Metazoa</taxon>
        <taxon>Ecdysozoa</taxon>
        <taxon>Arthropoda</taxon>
        <taxon>Crustacea</taxon>
        <taxon>Multicrustacea</taxon>
        <taxon>Hexanauplia</taxon>
        <taxon>Copepoda</taxon>
        <taxon>Harpacticoida</taxon>
        <taxon>Harpacticidae</taxon>
        <taxon>Tigriopus</taxon>
    </lineage>
</organism>
<gene>
    <name evidence="2" type="ORF">TCAL_16696</name>
</gene>
<keyword evidence="3" id="KW-1185">Reference proteome</keyword>
<accession>A0A553PM43</accession>
<dbReference type="Proteomes" id="UP000318571">
    <property type="component" value="Chromosome 11"/>
</dbReference>
<sequence length="161" mass="17321">MSCFTQRDNVVLSSVLAVASAGIIATPYTAGLPYGLSPYSTCYLPYAYNGAPIAYNSAPLAVAPAPVPIPAAPVSSQYQAQDEFGNLNYGYVNINSAKQEVGNAYAGVTGSYSYVDANGIPQRVNYIADETLPPFWAYIFKLRKQQTVPSLAKWDGCPEFR</sequence>
<evidence type="ECO:0000313" key="2">
    <source>
        <dbReference type="EMBL" id="TRY78748.1"/>
    </source>
</evidence>
<dbReference type="GO" id="GO:0062129">
    <property type="term" value="C:chitin-based extracellular matrix"/>
    <property type="evidence" value="ECO:0007669"/>
    <property type="project" value="TreeGrafter"/>
</dbReference>
<evidence type="ECO:0000313" key="3">
    <source>
        <dbReference type="Proteomes" id="UP000318571"/>
    </source>
</evidence>
<comment type="caution">
    <text evidence="2">The sequence shown here is derived from an EMBL/GenBank/DDBJ whole genome shotgun (WGS) entry which is preliminary data.</text>
</comment>
<dbReference type="GO" id="GO:0008010">
    <property type="term" value="F:structural constituent of chitin-based larval cuticle"/>
    <property type="evidence" value="ECO:0007669"/>
    <property type="project" value="TreeGrafter"/>
</dbReference>
<protein>
    <recommendedName>
        <fullName evidence="4">Cuticle protein 6</fullName>
    </recommendedName>
</protein>
<dbReference type="PROSITE" id="PS51155">
    <property type="entry name" value="CHIT_BIND_RR_2"/>
    <property type="match status" value="1"/>
</dbReference>
<reference evidence="2 3" key="1">
    <citation type="journal article" date="2018" name="Nat. Ecol. Evol.">
        <title>Genomic signatures of mitonuclear coevolution across populations of Tigriopus californicus.</title>
        <authorList>
            <person name="Barreto F.S."/>
            <person name="Watson E.T."/>
            <person name="Lima T.G."/>
            <person name="Willett C.S."/>
            <person name="Edmands S."/>
            <person name="Li W."/>
            <person name="Burton R.S."/>
        </authorList>
    </citation>
    <scope>NUCLEOTIDE SEQUENCE [LARGE SCALE GENOMIC DNA]</scope>
    <source>
        <strain evidence="2 3">San Diego</strain>
    </source>
</reference>
<dbReference type="EMBL" id="VCGU01000003">
    <property type="protein sequence ID" value="TRY78748.1"/>
    <property type="molecule type" value="Genomic_DNA"/>
</dbReference>
<dbReference type="PANTHER" id="PTHR10380">
    <property type="entry name" value="CUTICLE PROTEIN"/>
    <property type="match status" value="1"/>
</dbReference>
<dbReference type="InterPro" id="IPR000618">
    <property type="entry name" value="Insect_cuticle"/>
</dbReference>
<evidence type="ECO:0000256" key="1">
    <source>
        <dbReference type="PROSITE-ProRule" id="PRU00497"/>
    </source>
</evidence>
<dbReference type="AlphaFoldDB" id="A0A553PM43"/>
<dbReference type="Pfam" id="PF00379">
    <property type="entry name" value="Chitin_bind_4"/>
    <property type="match status" value="1"/>
</dbReference>
<dbReference type="InterPro" id="IPR050468">
    <property type="entry name" value="Cuticle_Struct_Prot"/>
</dbReference>
<name>A0A553PM43_TIGCA</name>
<proteinExistence type="predicted"/>
<dbReference type="PANTHER" id="PTHR10380:SF196">
    <property type="entry name" value="CUTICULAR PROTEIN 72EA"/>
    <property type="match status" value="1"/>
</dbReference>
<dbReference type="STRING" id="6832.A0A553PM43"/>